<accession>A0A8H7XX57</accession>
<reference evidence="2" key="1">
    <citation type="submission" date="2021-02" db="EMBL/GenBank/DDBJ databases">
        <title>Psilocybe cubensis genome.</title>
        <authorList>
            <person name="Mckernan K.J."/>
            <person name="Crawford S."/>
            <person name="Trippe A."/>
            <person name="Kane L.T."/>
            <person name="Mclaughlin S."/>
        </authorList>
    </citation>
    <scope>NUCLEOTIDE SEQUENCE [LARGE SCALE GENOMIC DNA]</scope>
    <source>
        <strain evidence="2">MGC-MH-2018</strain>
    </source>
</reference>
<sequence length="170" mass="19962">MSKKPADRKPYKPRKVGTTRPDNNTAQRQRMAARERPRQEEPNKSSENTQPAGELTMHKPGKRRKDNDEKSWEKKKKTEHPPQEESEEEDDDTTNHVPDDPYYPWDYEEWYNDFHGILHMGQQGKLGADTKQTNSPKSQTPATYVLWNPFEKHIVLLHCTVLYDTMNINT</sequence>
<evidence type="ECO:0000313" key="2">
    <source>
        <dbReference type="EMBL" id="KAG5168462.1"/>
    </source>
</evidence>
<dbReference type="EMBL" id="JAFIQS010000006">
    <property type="protein sequence ID" value="KAG5168462.1"/>
    <property type="molecule type" value="Genomic_DNA"/>
</dbReference>
<feature type="compositionally biased region" description="Basic and acidic residues" evidence="1">
    <location>
        <begin position="32"/>
        <end position="44"/>
    </location>
</feature>
<evidence type="ECO:0000256" key="1">
    <source>
        <dbReference type="SAM" id="MobiDB-lite"/>
    </source>
</evidence>
<proteinExistence type="predicted"/>
<comment type="caution">
    <text evidence="2">The sequence shown here is derived from an EMBL/GenBank/DDBJ whole genome shotgun (WGS) entry which is preliminary data.</text>
</comment>
<feature type="region of interest" description="Disordered" evidence="1">
    <location>
        <begin position="1"/>
        <end position="102"/>
    </location>
</feature>
<dbReference type="AlphaFoldDB" id="A0A8H7XX57"/>
<gene>
    <name evidence="2" type="ORF">JR316_007062</name>
</gene>
<feature type="compositionally biased region" description="Basic and acidic residues" evidence="1">
    <location>
        <begin position="1"/>
        <end position="10"/>
    </location>
</feature>
<protein>
    <submittedName>
        <fullName evidence="2">Uncharacterized protein</fullName>
    </submittedName>
</protein>
<name>A0A8H7XX57_PSICU</name>
<organism evidence="2">
    <name type="scientific">Psilocybe cubensis</name>
    <name type="common">Psychedelic mushroom</name>
    <name type="synonym">Stropharia cubensis</name>
    <dbReference type="NCBI Taxonomy" id="181762"/>
    <lineage>
        <taxon>Eukaryota</taxon>
        <taxon>Fungi</taxon>
        <taxon>Dikarya</taxon>
        <taxon>Basidiomycota</taxon>
        <taxon>Agaricomycotina</taxon>
        <taxon>Agaricomycetes</taxon>
        <taxon>Agaricomycetidae</taxon>
        <taxon>Agaricales</taxon>
        <taxon>Agaricineae</taxon>
        <taxon>Strophariaceae</taxon>
        <taxon>Psilocybe</taxon>
    </lineage>
</organism>